<accession>A0A7X2ZEA4</accession>
<feature type="transmembrane region" description="Helical" evidence="1">
    <location>
        <begin position="213"/>
        <end position="236"/>
    </location>
</feature>
<keyword evidence="1" id="KW-0472">Membrane</keyword>
<reference evidence="2 3" key="1">
    <citation type="submission" date="2019-11" db="EMBL/GenBank/DDBJ databases">
        <title>Draft genome sequences of five Paenibacillus species of dairy origin.</title>
        <authorList>
            <person name="Olajide A.M."/>
            <person name="Chen S."/>
            <person name="Lapointe G."/>
        </authorList>
    </citation>
    <scope>NUCLEOTIDE SEQUENCE [LARGE SCALE GENOMIC DNA]</scope>
    <source>
        <strain evidence="2 3">2CS3</strain>
    </source>
</reference>
<keyword evidence="1" id="KW-1133">Transmembrane helix</keyword>
<proteinExistence type="predicted"/>
<gene>
    <name evidence="2" type="ORF">GNP93_22215</name>
</gene>
<protein>
    <recommendedName>
        <fullName evidence="4">Transporter</fullName>
    </recommendedName>
</protein>
<dbReference type="Proteomes" id="UP000450917">
    <property type="component" value="Unassembled WGS sequence"/>
</dbReference>
<keyword evidence="3" id="KW-1185">Reference proteome</keyword>
<feature type="transmembrane region" description="Helical" evidence="1">
    <location>
        <begin position="36"/>
        <end position="64"/>
    </location>
</feature>
<evidence type="ECO:0008006" key="4">
    <source>
        <dbReference type="Google" id="ProtNLM"/>
    </source>
</evidence>
<dbReference type="EMBL" id="WNZX01000024">
    <property type="protein sequence ID" value="MUG73350.1"/>
    <property type="molecule type" value="Genomic_DNA"/>
</dbReference>
<feature type="transmembrane region" description="Helical" evidence="1">
    <location>
        <begin position="294"/>
        <end position="315"/>
    </location>
</feature>
<dbReference type="PANTHER" id="PTHR37814:SF1">
    <property type="entry name" value="MEMBRANE PROTEIN"/>
    <property type="match status" value="1"/>
</dbReference>
<feature type="transmembrane region" description="Helical" evidence="1">
    <location>
        <begin position="140"/>
        <end position="162"/>
    </location>
</feature>
<dbReference type="PANTHER" id="PTHR37814">
    <property type="entry name" value="CONSERVED MEMBRANE PROTEIN"/>
    <property type="match status" value="1"/>
</dbReference>
<feature type="transmembrane region" description="Helical" evidence="1">
    <location>
        <begin position="260"/>
        <end position="282"/>
    </location>
</feature>
<sequence length="349" mass="38500">MKKWGSILQVSFTYIGTVVGAGFASGQEILQFFTRYGWMATITIGIATLLFTWLGIKLMLMAGAMNAKSYEDLNRVLFGKRIGNAVSLLTMVSLLGVSTVMLAGAGSVFSEQLDLPYQFGLIFTLTAAYVLLVRGMDAIMAVNSVVVPLMAVFSILVVWNALDTPGAANWLRLESDYSTLRIWMAPFLYAAFNLTMSQAVLVPLGVKVKDRQALIWGGVLGGVTIGFMLMAAHFALSSQMPGILQFDIPMGQLIQRVGGLLQWLFLFVIYGEIFTTLLADVYGLCLQIEQRFRWSYQIVLPGVLVFSYAISQIGFKTLISSLYPLFGMLSMVWLVLMMIRPSEPLRPPS</sequence>
<keyword evidence="1" id="KW-0812">Transmembrane</keyword>
<feature type="transmembrane region" description="Helical" evidence="1">
    <location>
        <begin position="321"/>
        <end position="339"/>
    </location>
</feature>
<dbReference type="RefSeq" id="WP_127609604.1">
    <property type="nucleotide sequence ID" value="NZ_JARTHJ010000095.1"/>
</dbReference>
<evidence type="ECO:0000313" key="3">
    <source>
        <dbReference type="Proteomes" id="UP000450917"/>
    </source>
</evidence>
<name>A0A7X2ZEA4_9BACL</name>
<feature type="transmembrane region" description="Helical" evidence="1">
    <location>
        <begin position="115"/>
        <end position="133"/>
    </location>
</feature>
<feature type="transmembrane region" description="Helical" evidence="1">
    <location>
        <begin position="85"/>
        <end position="109"/>
    </location>
</feature>
<dbReference type="InterPro" id="IPR038728">
    <property type="entry name" value="YkvI-like"/>
</dbReference>
<evidence type="ECO:0000313" key="2">
    <source>
        <dbReference type="EMBL" id="MUG73350.1"/>
    </source>
</evidence>
<evidence type="ECO:0000256" key="1">
    <source>
        <dbReference type="SAM" id="Phobius"/>
    </source>
</evidence>
<organism evidence="2 3">
    <name type="scientific">Paenibacillus validus</name>
    <dbReference type="NCBI Taxonomy" id="44253"/>
    <lineage>
        <taxon>Bacteria</taxon>
        <taxon>Bacillati</taxon>
        <taxon>Bacillota</taxon>
        <taxon>Bacilli</taxon>
        <taxon>Bacillales</taxon>
        <taxon>Paenibacillaceae</taxon>
        <taxon>Paenibacillus</taxon>
    </lineage>
</organism>
<dbReference type="AlphaFoldDB" id="A0A7X2ZEA4"/>
<comment type="caution">
    <text evidence="2">The sequence shown here is derived from an EMBL/GenBank/DDBJ whole genome shotgun (WGS) entry which is preliminary data.</text>
</comment>
<feature type="transmembrane region" description="Helical" evidence="1">
    <location>
        <begin position="182"/>
        <end position="206"/>
    </location>
</feature>